<reference evidence="2 3" key="1">
    <citation type="journal article" date="2012" name="Int. J. Syst. Evol. Microbiol.">
        <title>Vibrio caribbeanicus sp. nov., isolated from the marine sponge Scleritoderma cyanea.</title>
        <authorList>
            <person name="Hoffmann M."/>
            <person name="Monday S.R."/>
            <person name="Allard M.W."/>
            <person name="Strain E.A."/>
            <person name="Whittaker P."/>
            <person name="Naum M."/>
            <person name="McCarthy P.J."/>
            <person name="Lopez J.V."/>
            <person name="Fischer M."/>
            <person name="Brown E.W."/>
        </authorList>
    </citation>
    <scope>NUCLEOTIDE SEQUENCE [LARGE SCALE GENOMIC DNA]</scope>
    <source>
        <strain evidence="2 3">ATCC BAA-2122</strain>
    </source>
</reference>
<protein>
    <submittedName>
        <fullName evidence="2">Cytolysin secretion protein VvhB</fullName>
    </submittedName>
</protein>
<sequence length="166" mass="17826">MRLNIRKISIILISSFVATSASATIQMIGQENKVSESISQHFQQPVETFTGHLSKGDLLYINVGTASKDEISVARSHASAGDTVVVDLTTLAGDEEKMEFSHDITGMGMSVPVMVTGVYQGENSINAIISEVVDESGNYINSPEAQLMSIKQSLISSLTRLGFGEK</sequence>
<keyword evidence="1" id="KW-0732">Signal</keyword>
<dbReference type="eggNOG" id="ENOG5031N8X">
    <property type="taxonomic scope" value="Bacteria"/>
</dbReference>
<feature type="chain" id="PRO_5003166650" evidence="1">
    <location>
        <begin position="24"/>
        <end position="166"/>
    </location>
</feature>
<organism evidence="2 3">
    <name type="scientific">Vibrio caribbeanicus ATCC BAA-2122</name>
    <dbReference type="NCBI Taxonomy" id="796620"/>
    <lineage>
        <taxon>Bacteria</taxon>
        <taxon>Pseudomonadati</taxon>
        <taxon>Pseudomonadota</taxon>
        <taxon>Gammaproteobacteria</taxon>
        <taxon>Vibrionales</taxon>
        <taxon>Vibrionaceae</taxon>
        <taxon>Vibrio</taxon>
    </lineage>
</organism>
<evidence type="ECO:0000256" key="1">
    <source>
        <dbReference type="SAM" id="SignalP"/>
    </source>
</evidence>
<dbReference type="Proteomes" id="UP000002943">
    <property type="component" value="Unassembled WGS sequence"/>
</dbReference>
<dbReference type="RefSeq" id="WP_009603515.1">
    <property type="nucleotide sequence ID" value="NZ_AEIU01000125.1"/>
</dbReference>
<keyword evidence="3" id="KW-1185">Reference proteome</keyword>
<comment type="caution">
    <text evidence="2">The sequence shown here is derived from an EMBL/GenBank/DDBJ whole genome shotgun (WGS) entry which is preliminary data.</text>
</comment>
<dbReference type="OrthoDB" id="5870353at2"/>
<gene>
    <name evidence="2" type="ORF">VIBC2010_16354</name>
</gene>
<dbReference type="EMBL" id="AEIU01000125">
    <property type="protein sequence ID" value="EFP94614.1"/>
    <property type="molecule type" value="Genomic_DNA"/>
</dbReference>
<accession>E3BQM8</accession>
<name>E3BQM8_9VIBR</name>
<feature type="signal peptide" evidence="1">
    <location>
        <begin position="1"/>
        <end position="23"/>
    </location>
</feature>
<dbReference type="AlphaFoldDB" id="E3BQM8"/>
<evidence type="ECO:0000313" key="3">
    <source>
        <dbReference type="Proteomes" id="UP000002943"/>
    </source>
</evidence>
<evidence type="ECO:0000313" key="2">
    <source>
        <dbReference type="EMBL" id="EFP94614.1"/>
    </source>
</evidence>
<proteinExistence type="predicted"/>